<evidence type="ECO:0000313" key="3">
    <source>
        <dbReference type="Proteomes" id="UP000772434"/>
    </source>
</evidence>
<dbReference type="OrthoDB" id="3066019at2759"/>
<proteinExistence type="predicted"/>
<reference evidence="2" key="1">
    <citation type="submission" date="2020-11" db="EMBL/GenBank/DDBJ databases">
        <authorList>
            <consortium name="DOE Joint Genome Institute"/>
            <person name="Ahrendt S."/>
            <person name="Riley R."/>
            <person name="Andreopoulos W."/>
            <person name="Labutti K."/>
            <person name="Pangilinan J."/>
            <person name="Ruiz-Duenas F.J."/>
            <person name="Barrasa J.M."/>
            <person name="Sanchez-Garcia M."/>
            <person name="Camarero S."/>
            <person name="Miyauchi S."/>
            <person name="Serrano A."/>
            <person name="Linde D."/>
            <person name="Babiker R."/>
            <person name="Drula E."/>
            <person name="Ayuso-Fernandez I."/>
            <person name="Pacheco R."/>
            <person name="Padilla G."/>
            <person name="Ferreira P."/>
            <person name="Barriuso J."/>
            <person name="Kellner H."/>
            <person name="Castanera R."/>
            <person name="Alfaro M."/>
            <person name="Ramirez L."/>
            <person name="Pisabarro A.G."/>
            <person name="Kuo A."/>
            <person name="Tritt A."/>
            <person name="Lipzen A."/>
            <person name="He G."/>
            <person name="Yan M."/>
            <person name="Ng V."/>
            <person name="Cullen D."/>
            <person name="Martin F."/>
            <person name="Rosso M.-N."/>
            <person name="Henrissat B."/>
            <person name="Hibbett D."/>
            <person name="Martinez A.T."/>
            <person name="Grigoriev I.V."/>
        </authorList>
    </citation>
    <scope>NUCLEOTIDE SEQUENCE</scope>
    <source>
        <strain evidence="2">AH 40177</strain>
    </source>
</reference>
<accession>A0A9P5TXE9</accession>
<protein>
    <submittedName>
        <fullName evidence="2">Uncharacterized protein</fullName>
    </submittedName>
</protein>
<evidence type="ECO:0000313" key="2">
    <source>
        <dbReference type="EMBL" id="KAF9058696.1"/>
    </source>
</evidence>
<dbReference type="EMBL" id="JADNRY010000357">
    <property type="protein sequence ID" value="KAF9058696.1"/>
    <property type="molecule type" value="Genomic_DNA"/>
</dbReference>
<dbReference type="Proteomes" id="UP000772434">
    <property type="component" value="Unassembled WGS sequence"/>
</dbReference>
<feature type="region of interest" description="Disordered" evidence="1">
    <location>
        <begin position="30"/>
        <end position="57"/>
    </location>
</feature>
<comment type="caution">
    <text evidence="2">The sequence shown here is derived from an EMBL/GenBank/DDBJ whole genome shotgun (WGS) entry which is preliminary data.</text>
</comment>
<keyword evidence="3" id="KW-1185">Reference proteome</keyword>
<gene>
    <name evidence="2" type="ORF">BDP27DRAFT_1372286</name>
</gene>
<dbReference type="AlphaFoldDB" id="A0A9P5TXE9"/>
<feature type="compositionally biased region" description="Basic and acidic residues" evidence="1">
    <location>
        <begin position="353"/>
        <end position="364"/>
    </location>
</feature>
<name>A0A9P5TXE9_9AGAR</name>
<evidence type="ECO:0000256" key="1">
    <source>
        <dbReference type="SAM" id="MobiDB-lite"/>
    </source>
</evidence>
<sequence length="364" mass="39897">MPEFMRLLKYSSPACRQDCDYPRNCRPKINEPGFLFPESSRTGTGGPSERGAREDDLGPDFIGYTALEMPSPCPVDASRQTLFSHSGGCSQPSNPLNPPSPPVLLGTLPNLPQSHKQKVRAAKRRFFKALNRTSSQQNALRQVLSHGTAVETFQASRGAHTSNSVQRSSLGRLKNGISISSQTFSLKALSVSNGTEGHLHPLLIAWVVSWPFLLVNQKTQLNAYDLMETRGQAYGVGSSASEMWPLFRLQLRHNDGYGLADSCDYESRDQEIAYSGASYQSRACIPAMGSSRMRIIRACQWRTNFAGSIFPTPSFTPMTAVTPSLNSQPVQFSAGSKWVSHRGQVCGGGSGRVRGDDDRKGYRD</sequence>
<organism evidence="2 3">
    <name type="scientific">Rhodocollybia butyracea</name>
    <dbReference type="NCBI Taxonomy" id="206335"/>
    <lineage>
        <taxon>Eukaryota</taxon>
        <taxon>Fungi</taxon>
        <taxon>Dikarya</taxon>
        <taxon>Basidiomycota</taxon>
        <taxon>Agaricomycotina</taxon>
        <taxon>Agaricomycetes</taxon>
        <taxon>Agaricomycetidae</taxon>
        <taxon>Agaricales</taxon>
        <taxon>Marasmiineae</taxon>
        <taxon>Omphalotaceae</taxon>
        <taxon>Rhodocollybia</taxon>
    </lineage>
</organism>
<feature type="region of interest" description="Disordered" evidence="1">
    <location>
        <begin position="343"/>
        <end position="364"/>
    </location>
</feature>